<dbReference type="Proteomes" id="UP000029095">
    <property type="component" value="Unassembled WGS sequence"/>
</dbReference>
<evidence type="ECO:0000313" key="1">
    <source>
        <dbReference type="EMBL" id="KFG73940.1"/>
    </source>
</evidence>
<evidence type="ECO:0000313" key="2">
    <source>
        <dbReference type="Proteomes" id="UP000029095"/>
    </source>
</evidence>
<dbReference type="HOGENOM" id="CLU_1106623_0_0_11"/>
<reference evidence="1 2" key="1">
    <citation type="submission" date="2014-05" db="EMBL/GenBank/DDBJ databases">
        <title>Complete genome sequence of the Streptomyces mutabilis TRM45540.</title>
        <authorList>
            <person name="Luo X."/>
            <person name="Zhang L."/>
        </authorList>
    </citation>
    <scope>NUCLEOTIDE SEQUENCE [LARGE SCALE GENOMIC DNA]</scope>
    <source>
        <strain evidence="1 2">TRM45540</strain>
    </source>
</reference>
<comment type="caution">
    <text evidence="1">The sequence shown here is derived from an EMBL/GenBank/DDBJ whole genome shotgun (WGS) entry which is preliminary data.</text>
</comment>
<organism evidence="1 2">
    <name type="scientific">Streptomyces mutabilis</name>
    <dbReference type="NCBI Taxonomy" id="67332"/>
    <lineage>
        <taxon>Bacteria</taxon>
        <taxon>Bacillati</taxon>
        <taxon>Actinomycetota</taxon>
        <taxon>Actinomycetes</taxon>
        <taxon>Kitasatosporales</taxon>
        <taxon>Streptomycetaceae</taxon>
        <taxon>Streptomyces</taxon>
    </lineage>
</organism>
<protein>
    <recommendedName>
        <fullName evidence="3">Polymerase nucleotidyl transferase domain-containing protein</fullName>
    </recommendedName>
</protein>
<sequence length="235" mass="25994">MIARATAAPTVLGLVLKGSHAHEGMVTEHSDHDVYAIVSDEREAALAGLEDCRTADLDLVVTTVEGFRRLDGLERYGIARGRVLLDRLDGEIASIVAAKGRLDTAEASRAAAGWLDAYANSHYRSVKNARDGHPLAAHLDAGDSIGFLLEFLFALDRRPRPYNKYLTWELERFPLPRWNAPELLATIGRITAQGDTDLQRRLFSQVEAVAREAGHGPTLDDWGEDLHLMRPRPRP</sequence>
<dbReference type="AlphaFoldDB" id="A0A086MYH2"/>
<name>A0A086MYH2_9ACTN</name>
<dbReference type="EMBL" id="JNFQ01000002">
    <property type="protein sequence ID" value="KFG73940.1"/>
    <property type="molecule type" value="Genomic_DNA"/>
</dbReference>
<accession>A0A086MYH2</accession>
<keyword evidence="2" id="KW-1185">Reference proteome</keyword>
<dbReference type="STRING" id="1915400.FM21_24500"/>
<proteinExistence type="predicted"/>
<evidence type="ECO:0008006" key="3">
    <source>
        <dbReference type="Google" id="ProtNLM"/>
    </source>
</evidence>
<gene>
    <name evidence="1" type="ORF">FM21_24500</name>
</gene>